<dbReference type="GO" id="GO:0008652">
    <property type="term" value="P:amino acid biosynthetic process"/>
    <property type="evidence" value="ECO:0007669"/>
    <property type="project" value="UniProtKB-KW"/>
</dbReference>
<organism evidence="10 11">
    <name type="scientific">Turicimonas muris</name>
    <dbReference type="NCBI Taxonomy" id="1796652"/>
    <lineage>
        <taxon>Bacteria</taxon>
        <taxon>Pseudomonadati</taxon>
        <taxon>Pseudomonadota</taxon>
        <taxon>Betaproteobacteria</taxon>
        <taxon>Burkholderiales</taxon>
        <taxon>Sutterellaceae</taxon>
        <taxon>Turicimonas</taxon>
    </lineage>
</organism>
<sequence>MSYATDDLRIKEIRELTPPSHLIREFPCEQLASETVHHVRLNAHKIIYGEDDRLLLIVGPCSIHDPKAALEYAERLIELKKKYANDLEIIMRVYFEKPRTSLGWKGLINDPGLDHSFRINQGLRIARELLLNINELGIPAGTEYLDMITPQYIADLISWGAIGARTTESQVHRELASGLSCPVGFKNGTDGNVKIAIDAVKAAEHEHVFLSVTKGGHSAIVVTGGNEDAHVILRGGKAPNYGEASVDECCKKLEEAGMPAAVMIDASHSNSEKKYKKQLDVIENICGQLEKGSRKIMGVMIESNLVEGNQPLEGNPNLTYGQSITDGCIGWEDTVKAIDKLAKAVRARRDWLR</sequence>
<dbReference type="InterPro" id="IPR006218">
    <property type="entry name" value="DAHP1/KDSA"/>
</dbReference>
<evidence type="ECO:0000256" key="3">
    <source>
        <dbReference type="ARBA" id="ARBA00007985"/>
    </source>
</evidence>
<dbReference type="NCBIfam" id="NF009395">
    <property type="entry name" value="PRK12755.1"/>
    <property type="match status" value="1"/>
</dbReference>
<evidence type="ECO:0000256" key="2">
    <source>
        <dbReference type="ARBA" id="ARBA00004688"/>
    </source>
</evidence>
<evidence type="ECO:0000313" key="11">
    <source>
        <dbReference type="Proteomes" id="UP000214610"/>
    </source>
</evidence>
<dbReference type="NCBIfam" id="TIGR00034">
    <property type="entry name" value="aroFGH"/>
    <property type="match status" value="1"/>
</dbReference>
<dbReference type="EMBL" id="NHMP01000006">
    <property type="protein sequence ID" value="OXE45993.1"/>
    <property type="molecule type" value="Genomic_DNA"/>
</dbReference>
<dbReference type="GO" id="GO:0003849">
    <property type="term" value="F:3-deoxy-7-phosphoheptulonate synthase activity"/>
    <property type="evidence" value="ECO:0007669"/>
    <property type="project" value="UniProtKB-EC"/>
</dbReference>
<proteinExistence type="inferred from homology"/>
<accession>A0A227KEE0</accession>
<keyword evidence="6 8" id="KW-0057">Aromatic amino acid biosynthesis</keyword>
<dbReference type="EC" id="2.5.1.54" evidence="8"/>
<reference evidence="11" key="1">
    <citation type="submission" date="2017-05" db="EMBL/GenBank/DDBJ databases">
        <title>Improved OligoMM genomes.</title>
        <authorList>
            <person name="Garzetti D."/>
        </authorList>
    </citation>
    <scope>NUCLEOTIDE SEQUENCE [LARGE SCALE GENOMIC DNA]</scope>
    <source>
        <strain evidence="11">YL45</strain>
    </source>
</reference>
<dbReference type="Proteomes" id="UP000214610">
    <property type="component" value="Unassembled WGS sequence"/>
</dbReference>
<dbReference type="GO" id="GO:0005737">
    <property type="term" value="C:cytoplasm"/>
    <property type="evidence" value="ECO:0007669"/>
    <property type="project" value="TreeGrafter"/>
</dbReference>
<keyword evidence="4 8" id="KW-0028">Amino-acid biosynthesis</keyword>
<dbReference type="PIRSF" id="PIRSF001361">
    <property type="entry name" value="DAHP_synthase"/>
    <property type="match status" value="1"/>
</dbReference>
<gene>
    <name evidence="10" type="ORF">ADH67_09725</name>
</gene>
<comment type="pathway">
    <text evidence="2 8">Metabolic intermediate biosynthesis; chorismate biosynthesis; chorismate from D-erythrose 4-phosphate and phosphoenolpyruvate: step 1/7.</text>
</comment>
<dbReference type="FunFam" id="3.20.20.70:FF:000005">
    <property type="entry name" value="Phospho-2-dehydro-3-deoxyheptonate aldolase"/>
    <property type="match status" value="1"/>
</dbReference>
<evidence type="ECO:0000259" key="9">
    <source>
        <dbReference type="Pfam" id="PF00793"/>
    </source>
</evidence>
<dbReference type="InterPro" id="IPR006219">
    <property type="entry name" value="DAHP_synth_1"/>
</dbReference>
<comment type="caution">
    <text evidence="10">The sequence shown here is derived from an EMBL/GenBank/DDBJ whole genome shotgun (WGS) entry which is preliminary data.</text>
</comment>
<name>A0A227KEE0_9BURK</name>
<dbReference type="SUPFAM" id="SSF51569">
    <property type="entry name" value="Aldolase"/>
    <property type="match status" value="1"/>
</dbReference>
<dbReference type="GeneID" id="78361985"/>
<protein>
    <recommendedName>
        <fullName evidence="8">Phospho-2-dehydro-3-deoxyheptonate aldolase</fullName>
        <ecNumber evidence="8">2.5.1.54</ecNumber>
    </recommendedName>
</protein>
<dbReference type="Gene3D" id="3.20.20.70">
    <property type="entry name" value="Aldolase class I"/>
    <property type="match status" value="1"/>
</dbReference>
<evidence type="ECO:0000256" key="5">
    <source>
        <dbReference type="ARBA" id="ARBA00022679"/>
    </source>
</evidence>
<keyword evidence="11" id="KW-1185">Reference proteome</keyword>
<dbReference type="GO" id="GO:0009423">
    <property type="term" value="P:chorismate biosynthetic process"/>
    <property type="evidence" value="ECO:0007669"/>
    <property type="project" value="UniProtKB-UniPathway"/>
</dbReference>
<dbReference type="NCBIfam" id="NF006723">
    <property type="entry name" value="PRK09261.1-1"/>
    <property type="match status" value="1"/>
</dbReference>
<comment type="catalytic activity">
    <reaction evidence="7 8">
        <text>D-erythrose 4-phosphate + phosphoenolpyruvate + H2O = 7-phospho-2-dehydro-3-deoxy-D-arabino-heptonate + phosphate</text>
        <dbReference type="Rhea" id="RHEA:14717"/>
        <dbReference type="ChEBI" id="CHEBI:15377"/>
        <dbReference type="ChEBI" id="CHEBI:16897"/>
        <dbReference type="ChEBI" id="CHEBI:43474"/>
        <dbReference type="ChEBI" id="CHEBI:58394"/>
        <dbReference type="ChEBI" id="CHEBI:58702"/>
        <dbReference type="EC" id="2.5.1.54"/>
    </reaction>
</comment>
<dbReference type="GO" id="GO:0042802">
    <property type="term" value="F:identical protein binding"/>
    <property type="evidence" value="ECO:0007669"/>
    <property type="project" value="UniProtKB-ARBA"/>
</dbReference>
<feature type="domain" description="DAHP synthetase I/KDSA" evidence="9">
    <location>
        <begin position="44"/>
        <end position="336"/>
    </location>
</feature>
<evidence type="ECO:0000256" key="6">
    <source>
        <dbReference type="ARBA" id="ARBA00023141"/>
    </source>
</evidence>
<dbReference type="PANTHER" id="PTHR21225">
    <property type="entry name" value="PHOSPHO-2-DEHYDRO-3-DEOXYHEPTONATE ALDOLASE DAHP SYNTHETASE"/>
    <property type="match status" value="1"/>
</dbReference>
<evidence type="ECO:0000256" key="7">
    <source>
        <dbReference type="ARBA" id="ARBA00047508"/>
    </source>
</evidence>
<dbReference type="PANTHER" id="PTHR21225:SF12">
    <property type="entry name" value="PHOSPHO-2-DEHYDRO-3-DEOXYHEPTONATE ALDOLASE, TYROSINE-INHIBITED"/>
    <property type="match status" value="1"/>
</dbReference>
<dbReference type="AlphaFoldDB" id="A0A227KEE0"/>
<dbReference type="InterPro" id="IPR013785">
    <property type="entry name" value="Aldolase_TIM"/>
</dbReference>
<dbReference type="Pfam" id="PF00793">
    <property type="entry name" value="DAHP_synth_1"/>
    <property type="match status" value="1"/>
</dbReference>
<evidence type="ECO:0000313" key="10">
    <source>
        <dbReference type="EMBL" id="OXE45993.1"/>
    </source>
</evidence>
<evidence type="ECO:0000256" key="1">
    <source>
        <dbReference type="ARBA" id="ARBA00003726"/>
    </source>
</evidence>
<comment type="similarity">
    <text evidence="3 8">Belongs to the class-I DAHP synthase family.</text>
</comment>
<dbReference type="NCBIfam" id="NF009396">
    <property type="entry name" value="PRK12756.1"/>
    <property type="match status" value="1"/>
</dbReference>
<dbReference type="GO" id="GO:0009073">
    <property type="term" value="P:aromatic amino acid family biosynthetic process"/>
    <property type="evidence" value="ECO:0007669"/>
    <property type="project" value="UniProtKB-KW"/>
</dbReference>
<dbReference type="UniPathway" id="UPA00053">
    <property type="reaction ID" value="UER00084"/>
</dbReference>
<dbReference type="RefSeq" id="WP_066593975.1">
    <property type="nucleotide sequence ID" value="NZ_CAJTBZ010000013.1"/>
</dbReference>
<keyword evidence="5 8" id="KW-0808">Transferase</keyword>
<evidence type="ECO:0000256" key="4">
    <source>
        <dbReference type="ARBA" id="ARBA00022605"/>
    </source>
</evidence>
<evidence type="ECO:0000256" key="8">
    <source>
        <dbReference type="PIRNR" id="PIRNR001361"/>
    </source>
</evidence>
<comment type="function">
    <text evidence="1 8">Stereospecific condensation of phosphoenolpyruvate (PEP) and D-erythrose-4-phosphate (E4P) giving rise to 3-deoxy-D-arabino-heptulosonate-7-phosphate (DAHP).</text>
</comment>